<comment type="caution">
    <text evidence="1">The sequence shown here is derived from an EMBL/GenBank/DDBJ whole genome shotgun (WGS) entry which is preliminary data.</text>
</comment>
<keyword evidence="2" id="KW-1185">Reference proteome</keyword>
<sequence>MPLDVRLRGHLNKSTNTFVQAWIAELKAAGLQPIICPLRRNVPAAELAALETAEIHRRAMRREPIFNIAGTERAARHHAEQAAEKARLRELTGWRRTAAHLLKVTGGPIPPGFSTPSIMSDETWATIEQGHALDRRVEAARIEEAAGHRPVASDDTAGLSADLALVAYDIGERADRMIFEDAWRSIRSRHGAPVWRDAVDARVKTATDVRRGFNDRDEADRHLSLLRWYLTVIPPWQSLAYRCAVPPTGPDFHAWVTPDPEVREALRIVEKGEPFTDRAVSAIHHECRRYQHIDLLDVLRAVAAIYSRRDPDPDLVRPVLRYFASNGYLDARMAKIYTTVAPHALDAVYGPDHATRIDADLALPAGTSGQVIRRLDELLDEAALRQLVKRIDATLPTAVLPDITDDENPAAPGVRAIVATLIRAGRVPGLSADKSAYVNQVRASWTPFAAIERNHP</sequence>
<organism evidence="1 2">
    <name type="scientific">Paractinoplanes hotanensis</name>
    <dbReference type="NCBI Taxonomy" id="2906497"/>
    <lineage>
        <taxon>Bacteria</taxon>
        <taxon>Bacillati</taxon>
        <taxon>Actinomycetota</taxon>
        <taxon>Actinomycetes</taxon>
        <taxon>Micromonosporales</taxon>
        <taxon>Micromonosporaceae</taxon>
        <taxon>Paractinoplanes</taxon>
    </lineage>
</organism>
<protein>
    <submittedName>
        <fullName evidence="1">Uncharacterized protein</fullName>
    </submittedName>
</protein>
<proteinExistence type="predicted"/>
<dbReference type="Proteomes" id="UP001523216">
    <property type="component" value="Unassembled WGS sequence"/>
</dbReference>
<dbReference type="RefSeq" id="WP_251804859.1">
    <property type="nucleotide sequence ID" value="NZ_JAMQOL010000097.1"/>
</dbReference>
<accession>A0ABT0YH88</accession>
<reference evidence="1 2" key="1">
    <citation type="submission" date="2022-06" db="EMBL/GenBank/DDBJ databases">
        <title>Actinoplanes abujensis sp. nov., isolated from Nigerian arid soil.</title>
        <authorList>
            <person name="Ding P."/>
        </authorList>
    </citation>
    <scope>NUCLEOTIDE SEQUENCE [LARGE SCALE GENOMIC DNA]</scope>
    <source>
        <strain evidence="2">TRM88002</strain>
    </source>
</reference>
<evidence type="ECO:0000313" key="2">
    <source>
        <dbReference type="Proteomes" id="UP001523216"/>
    </source>
</evidence>
<name>A0ABT0YH88_9ACTN</name>
<gene>
    <name evidence="1" type="ORF">LXN57_47125</name>
</gene>
<dbReference type="EMBL" id="JAMQOL010000097">
    <property type="protein sequence ID" value="MCM4085125.1"/>
    <property type="molecule type" value="Genomic_DNA"/>
</dbReference>
<evidence type="ECO:0000313" key="1">
    <source>
        <dbReference type="EMBL" id="MCM4085125.1"/>
    </source>
</evidence>